<evidence type="ECO:0000313" key="5">
    <source>
        <dbReference type="Proteomes" id="UP001212841"/>
    </source>
</evidence>
<organism evidence="4 5">
    <name type="scientific">Rhizophlyctis rosea</name>
    <dbReference type="NCBI Taxonomy" id="64517"/>
    <lineage>
        <taxon>Eukaryota</taxon>
        <taxon>Fungi</taxon>
        <taxon>Fungi incertae sedis</taxon>
        <taxon>Chytridiomycota</taxon>
        <taxon>Chytridiomycota incertae sedis</taxon>
        <taxon>Chytridiomycetes</taxon>
        <taxon>Rhizophlyctidales</taxon>
        <taxon>Rhizophlyctidaceae</taxon>
        <taxon>Rhizophlyctis</taxon>
    </lineage>
</organism>
<proteinExistence type="predicted"/>
<reference evidence="4" key="1">
    <citation type="submission" date="2020-05" db="EMBL/GenBank/DDBJ databases">
        <title>Phylogenomic resolution of chytrid fungi.</title>
        <authorList>
            <person name="Stajich J.E."/>
            <person name="Amses K."/>
            <person name="Simmons R."/>
            <person name="Seto K."/>
            <person name="Myers J."/>
            <person name="Bonds A."/>
            <person name="Quandt C.A."/>
            <person name="Barry K."/>
            <person name="Liu P."/>
            <person name="Grigoriev I."/>
            <person name="Longcore J.E."/>
            <person name="James T.Y."/>
        </authorList>
    </citation>
    <scope>NUCLEOTIDE SEQUENCE</scope>
    <source>
        <strain evidence="4">JEL0318</strain>
    </source>
</reference>
<dbReference type="Proteomes" id="UP001212841">
    <property type="component" value="Unassembled WGS sequence"/>
</dbReference>
<evidence type="ECO:0000256" key="2">
    <source>
        <dbReference type="SAM" id="MobiDB-lite"/>
    </source>
</evidence>
<gene>
    <name evidence="4" type="ORF">HK097_010563</name>
</gene>
<dbReference type="PROSITE" id="PS51192">
    <property type="entry name" value="HELICASE_ATP_BIND_1"/>
    <property type="match status" value="1"/>
</dbReference>
<dbReference type="Gene3D" id="3.40.50.300">
    <property type="entry name" value="P-loop containing nucleotide triphosphate hydrolases"/>
    <property type="match status" value="2"/>
</dbReference>
<dbReference type="InterPro" id="IPR027417">
    <property type="entry name" value="P-loop_NTPase"/>
</dbReference>
<feature type="domain" description="Helicase ATP-binding" evidence="3">
    <location>
        <begin position="213"/>
        <end position="396"/>
    </location>
</feature>
<keyword evidence="1" id="KW-0547">Nucleotide-binding</keyword>
<keyword evidence="5" id="KW-1185">Reference proteome</keyword>
<evidence type="ECO:0000313" key="4">
    <source>
        <dbReference type="EMBL" id="KAJ3048398.1"/>
    </source>
</evidence>
<dbReference type="Pfam" id="PF04851">
    <property type="entry name" value="ResIII"/>
    <property type="match status" value="1"/>
</dbReference>
<comment type="caution">
    <text evidence="4">The sequence shown here is derived from an EMBL/GenBank/DDBJ whole genome shotgun (WGS) entry which is preliminary data.</text>
</comment>
<evidence type="ECO:0000256" key="1">
    <source>
        <dbReference type="ARBA" id="ARBA00022806"/>
    </source>
</evidence>
<keyword evidence="1" id="KW-0067">ATP-binding</keyword>
<dbReference type="InterPro" id="IPR014001">
    <property type="entry name" value="Helicase_ATP-bd"/>
</dbReference>
<dbReference type="GO" id="GO:0005524">
    <property type="term" value="F:ATP binding"/>
    <property type="evidence" value="ECO:0007669"/>
    <property type="project" value="InterPro"/>
</dbReference>
<evidence type="ECO:0000259" key="3">
    <source>
        <dbReference type="PROSITE" id="PS51192"/>
    </source>
</evidence>
<dbReference type="GO" id="GO:0016787">
    <property type="term" value="F:hydrolase activity"/>
    <property type="evidence" value="ECO:0007669"/>
    <property type="project" value="InterPro"/>
</dbReference>
<dbReference type="AlphaFoldDB" id="A0AAD5X2G1"/>
<sequence length="650" mass="72891">MLVVSLLNILHKLHNDMDILQQLNEYRAKHAQTEEEARLTAGTADGFAKGVIVASYKIHLKQEPGVHFKVEPDCQPVTVPTKLNWSPSSSDLTLNTIKEEDVKIEPTIKEEDVKIEEPDCQFVAQDLSTPPVPPKRKGFLEQDVIDLTGDSADAEDSVNPFPSANRKRQKTDEIDLTDECGALDDVIDLTDEPLSDEQTTLYAYQIPHADHLFKVLSEHHRALDASDTGTGKTFIAIHNAKRLGLNPFVICPKTVIGVWKEVAELFGVKLLGISNYEMLKGGKYFDECEEDEKGEDGGEDDEDFPSNCAPLLARTSTAKKPKNPPTYHFEFSFPATTTLLIFDEAHRCKNFHTATSKLLHAATDLPAPAKILLLSATLCDTVRQFVPFGMFFGFFDCAENQKYWMRVQEEKTREWKWDPRRAAFASKTSAASFPKTTAKPSCCPFDKAEEVQQLYDQVILAVKELHTTAGRAEALGKLMKLREEIEVKKVPLFIEKALHHLRLNHSVVIFVNFNETMDILISQLRAHKPSIIRGAQTPGGVGLSLHDLLGNHPRVSLINPTWTGADLVQAFGRIHRAGGQTPSNQFLLYVRGTVEEDICELVDQKIKNMQTLNDGEVDMENLIECLMRGGVGEGRLNSWVRRKERRTGER</sequence>
<protein>
    <recommendedName>
        <fullName evidence="3">Helicase ATP-binding domain-containing protein</fullName>
    </recommendedName>
</protein>
<dbReference type="EMBL" id="JADGJD010000798">
    <property type="protein sequence ID" value="KAJ3048398.1"/>
    <property type="molecule type" value="Genomic_DNA"/>
</dbReference>
<keyword evidence="1" id="KW-0347">Helicase</keyword>
<dbReference type="GO" id="GO:0004386">
    <property type="term" value="F:helicase activity"/>
    <property type="evidence" value="ECO:0007669"/>
    <property type="project" value="UniProtKB-KW"/>
</dbReference>
<dbReference type="SUPFAM" id="SSF52540">
    <property type="entry name" value="P-loop containing nucleoside triphosphate hydrolases"/>
    <property type="match status" value="2"/>
</dbReference>
<feature type="region of interest" description="Disordered" evidence="2">
    <location>
        <begin position="151"/>
        <end position="170"/>
    </location>
</feature>
<dbReference type="SMART" id="SM00487">
    <property type="entry name" value="DEXDc"/>
    <property type="match status" value="1"/>
</dbReference>
<accession>A0AAD5X2G1</accession>
<keyword evidence="1" id="KW-0378">Hydrolase</keyword>
<dbReference type="InterPro" id="IPR006935">
    <property type="entry name" value="Helicase/UvrB_N"/>
</dbReference>
<dbReference type="GO" id="GO:0003677">
    <property type="term" value="F:DNA binding"/>
    <property type="evidence" value="ECO:0007669"/>
    <property type="project" value="InterPro"/>
</dbReference>
<name>A0AAD5X2G1_9FUNG</name>